<keyword evidence="5" id="KW-0547">Nucleotide-binding</keyword>
<comment type="caution">
    <text evidence="10">The sequence shown here is derived from an EMBL/GenBank/DDBJ whole genome shotgun (WGS) entry which is preliminary data.</text>
</comment>
<evidence type="ECO:0000256" key="2">
    <source>
        <dbReference type="ARBA" id="ARBA00012438"/>
    </source>
</evidence>
<comment type="catalytic activity">
    <reaction evidence="1">
        <text>ATP + protein L-histidine = ADP + protein N-phospho-L-histidine.</text>
        <dbReference type="EC" id="2.7.13.3"/>
    </reaction>
</comment>
<keyword evidence="6" id="KW-0418">Kinase</keyword>
<name>W4V968_9FIRM</name>
<dbReference type="PANTHER" id="PTHR43547">
    <property type="entry name" value="TWO-COMPONENT HISTIDINE KINASE"/>
    <property type="match status" value="1"/>
</dbReference>
<accession>W4V968</accession>
<proteinExistence type="predicted"/>
<evidence type="ECO:0000259" key="9">
    <source>
        <dbReference type="PROSITE" id="PS50109"/>
    </source>
</evidence>
<evidence type="ECO:0000313" key="11">
    <source>
        <dbReference type="Proteomes" id="UP000019109"/>
    </source>
</evidence>
<dbReference type="PROSITE" id="PS50109">
    <property type="entry name" value="HIS_KIN"/>
    <property type="match status" value="1"/>
</dbReference>
<evidence type="ECO:0000256" key="8">
    <source>
        <dbReference type="ARBA" id="ARBA00023012"/>
    </source>
</evidence>
<dbReference type="EMBL" id="BAVR01000034">
    <property type="protein sequence ID" value="GAE89304.1"/>
    <property type="molecule type" value="Genomic_DNA"/>
</dbReference>
<keyword evidence="4" id="KW-0808">Transferase</keyword>
<dbReference type="Proteomes" id="UP000019109">
    <property type="component" value="Unassembled WGS sequence"/>
</dbReference>
<reference evidence="10" key="1">
    <citation type="journal article" date="2014" name="Genome Announc.">
        <title>Draft Genome Sequence of Clostridium straminisolvens Strain JCM 21531T, Isolated from a Cellulose-Degrading Bacterial Community.</title>
        <authorList>
            <person name="Yuki M."/>
            <person name="Oshima K."/>
            <person name="Suda W."/>
            <person name="Sakamoto M."/>
            <person name="Kitamura K."/>
            <person name="Iida T."/>
            <person name="Hattori M."/>
            <person name="Ohkuma M."/>
        </authorList>
    </citation>
    <scope>NUCLEOTIDE SEQUENCE [LARGE SCALE GENOMIC DNA]</scope>
    <source>
        <strain evidence="10">JCM 21531</strain>
    </source>
</reference>
<keyword evidence="3" id="KW-0597">Phosphoprotein</keyword>
<sequence length="216" mass="24480">MQQQNCYRLLRLVNNLIDITKIDSGYFELQLSRYNIVEIVENITLLVVEYARNKGVSLIFDTDVEEKFAFCDQSAMERIILNLLSNAIKFTPRGGTIKVEVKDCGKTAQISVKDTGIGITEDKLEVIFERFKQVDNLLTRKNEGSGIGLSLVKSLVELHGGSIKVKSEYNKGSEFIVEIPAGLKDSDAQQADVPDRKEECEKMHHNVHIEFSDIYY</sequence>
<keyword evidence="11" id="KW-1185">Reference proteome</keyword>
<keyword evidence="7" id="KW-0067">ATP-binding</keyword>
<dbReference type="SUPFAM" id="SSF55874">
    <property type="entry name" value="ATPase domain of HSP90 chaperone/DNA topoisomerase II/histidine kinase"/>
    <property type="match status" value="1"/>
</dbReference>
<dbReference type="PRINTS" id="PR00344">
    <property type="entry name" value="BCTRLSENSOR"/>
</dbReference>
<dbReference type="PANTHER" id="PTHR43547:SF2">
    <property type="entry name" value="HYBRID SIGNAL TRANSDUCTION HISTIDINE KINASE C"/>
    <property type="match status" value="1"/>
</dbReference>
<keyword evidence="8" id="KW-0902">Two-component regulatory system</keyword>
<dbReference type="STRING" id="1294263.JCM21531_2816"/>
<evidence type="ECO:0000256" key="5">
    <source>
        <dbReference type="ARBA" id="ARBA00022741"/>
    </source>
</evidence>
<dbReference type="Gene3D" id="3.30.565.10">
    <property type="entry name" value="Histidine kinase-like ATPase, C-terminal domain"/>
    <property type="match status" value="1"/>
</dbReference>
<dbReference type="FunFam" id="3.30.565.10:FF:000037">
    <property type="entry name" value="Hybrid sensor histidine kinase/response regulator"/>
    <property type="match status" value="1"/>
</dbReference>
<evidence type="ECO:0000256" key="3">
    <source>
        <dbReference type="ARBA" id="ARBA00022553"/>
    </source>
</evidence>
<evidence type="ECO:0000256" key="7">
    <source>
        <dbReference type="ARBA" id="ARBA00022840"/>
    </source>
</evidence>
<evidence type="ECO:0000256" key="1">
    <source>
        <dbReference type="ARBA" id="ARBA00000085"/>
    </source>
</evidence>
<dbReference type="AlphaFoldDB" id="W4V968"/>
<protein>
    <recommendedName>
        <fullName evidence="2">histidine kinase</fullName>
        <ecNumber evidence="2">2.7.13.3</ecNumber>
    </recommendedName>
</protein>
<gene>
    <name evidence="10" type="ORF">JCM21531_2816</name>
</gene>
<feature type="domain" description="Histidine kinase" evidence="9">
    <location>
        <begin position="1"/>
        <end position="183"/>
    </location>
</feature>
<dbReference type="InterPro" id="IPR036890">
    <property type="entry name" value="HATPase_C_sf"/>
</dbReference>
<dbReference type="InterPro" id="IPR004358">
    <property type="entry name" value="Sig_transdc_His_kin-like_C"/>
</dbReference>
<evidence type="ECO:0000256" key="6">
    <source>
        <dbReference type="ARBA" id="ARBA00022777"/>
    </source>
</evidence>
<dbReference type="GO" id="GO:0000155">
    <property type="term" value="F:phosphorelay sensor kinase activity"/>
    <property type="evidence" value="ECO:0007669"/>
    <property type="project" value="TreeGrafter"/>
</dbReference>
<dbReference type="CDD" id="cd16922">
    <property type="entry name" value="HATPase_EvgS-ArcB-TorS-like"/>
    <property type="match status" value="1"/>
</dbReference>
<dbReference type="GO" id="GO:0005524">
    <property type="term" value="F:ATP binding"/>
    <property type="evidence" value="ECO:0007669"/>
    <property type="project" value="UniProtKB-KW"/>
</dbReference>
<organism evidence="10 11">
    <name type="scientific">Acetivibrio straminisolvens JCM 21531</name>
    <dbReference type="NCBI Taxonomy" id="1294263"/>
    <lineage>
        <taxon>Bacteria</taxon>
        <taxon>Bacillati</taxon>
        <taxon>Bacillota</taxon>
        <taxon>Clostridia</taxon>
        <taxon>Eubacteriales</taxon>
        <taxon>Oscillospiraceae</taxon>
        <taxon>Acetivibrio</taxon>
    </lineage>
</organism>
<evidence type="ECO:0000256" key="4">
    <source>
        <dbReference type="ARBA" id="ARBA00022679"/>
    </source>
</evidence>
<evidence type="ECO:0000313" key="10">
    <source>
        <dbReference type="EMBL" id="GAE89304.1"/>
    </source>
</evidence>
<dbReference type="SMART" id="SM00387">
    <property type="entry name" value="HATPase_c"/>
    <property type="match status" value="1"/>
</dbReference>
<dbReference type="EC" id="2.7.13.3" evidence="2"/>
<dbReference type="InterPro" id="IPR003594">
    <property type="entry name" value="HATPase_dom"/>
</dbReference>
<dbReference type="InterPro" id="IPR005467">
    <property type="entry name" value="His_kinase_dom"/>
</dbReference>
<dbReference type="Pfam" id="PF02518">
    <property type="entry name" value="HATPase_c"/>
    <property type="match status" value="1"/>
</dbReference>